<dbReference type="InterPro" id="IPR029044">
    <property type="entry name" value="Nucleotide-diphossugar_trans"/>
</dbReference>
<evidence type="ECO:0000313" key="3">
    <source>
        <dbReference type="Proteomes" id="UP001589767"/>
    </source>
</evidence>
<keyword evidence="2" id="KW-0808">Transferase</keyword>
<dbReference type="InterPro" id="IPR003329">
    <property type="entry name" value="Cytidylyl_trans"/>
</dbReference>
<dbReference type="GO" id="GO:0016779">
    <property type="term" value="F:nucleotidyltransferase activity"/>
    <property type="evidence" value="ECO:0007669"/>
    <property type="project" value="UniProtKB-KW"/>
</dbReference>
<dbReference type="EMBL" id="JBHLWB010000001">
    <property type="protein sequence ID" value="MFC0308280.1"/>
    <property type="molecule type" value="Genomic_DNA"/>
</dbReference>
<dbReference type="SUPFAM" id="SSF53448">
    <property type="entry name" value="Nucleotide-diphospho-sugar transferases"/>
    <property type="match status" value="1"/>
</dbReference>
<accession>A0ABV6H0G5</accession>
<keyword evidence="2" id="KW-0548">Nucleotidyltransferase</keyword>
<keyword evidence="3" id="KW-1185">Reference proteome</keyword>
<reference evidence="2 3" key="1">
    <citation type="submission" date="2024-09" db="EMBL/GenBank/DDBJ databases">
        <authorList>
            <person name="Sun Q."/>
            <person name="Mori K."/>
        </authorList>
    </citation>
    <scope>NUCLEOTIDE SEQUENCE [LARGE SCALE GENOMIC DNA]</scope>
    <source>
        <strain evidence="2 3">CCM 7539</strain>
    </source>
</reference>
<protein>
    <submittedName>
        <fullName evidence="2">Cytidylyltransferase domain-containing protein</fullName>
    </submittedName>
</protein>
<dbReference type="Pfam" id="PF02348">
    <property type="entry name" value="CTP_transf_3"/>
    <property type="match status" value="1"/>
</dbReference>
<dbReference type="RefSeq" id="WP_382367941.1">
    <property type="nucleotide sequence ID" value="NZ_JBHLWB010000001.1"/>
</dbReference>
<dbReference type="InterPro" id="IPR050793">
    <property type="entry name" value="CMP-NeuNAc_synthase"/>
</dbReference>
<comment type="caution">
    <text evidence="2">The sequence shown here is derived from an EMBL/GenBank/DDBJ whole genome shotgun (WGS) entry which is preliminary data.</text>
</comment>
<gene>
    <name evidence="2" type="ORF">ACFFHK_00980</name>
</gene>
<sequence length="66" mass="7232">MKKIAIITARAGSKGLPQKNVLLAYGKPLVAYTIEAAISSQQFEKIIITTDSQEYIDLLSHYPPPS</sequence>
<name>A0ABV6H0G5_9PAST</name>
<dbReference type="PANTHER" id="PTHR21485:SF6">
    <property type="entry name" value="N-ACYLNEURAMINATE CYTIDYLYLTRANSFERASE-RELATED"/>
    <property type="match status" value="1"/>
</dbReference>
<proteinExistence type="predicted"/>
<dbReference type="Proteomes" id="UP001589767">
    <property type="component" value="Unassembled WGS sequence"/>
</dbReference>
<organism evidence="2 3">
    <name type="scientific">Gallibacterium trehalosifermentans</name>
    <dbReference type="NCBI Taxonomy" id="516935"/>
    <lineage>
        <taxon>Bacteria</taxon>
        <taxon>Pseudomonadati</taxon>
        <taxon>Pseudomonadota</taxon>
        <taxon>Gammaproteobacteria</taxon>
        <taxon>Pasteurellales</taxon>
        <taxon>Pasteurellaceae</taxon>
        <taxon>Gallibacterium</taxon>
    </lineage>
</organism>
<dbReference type="Gene3D" id="3.90.550.10">
    <property type="entry name" value="Spore Coat Polysaccharide Biosynthesis Protein SpsA, Chain A"/>
    <property type="match status" value="1"/>
</dbReference>
<evidence type="ECO:0000256" key="1">
    <source>
        <dbReference type="ARBA" id="ARBA00022490"/>
    </source>
</evidence>
<keyword evidence="1" id="KW-0963">Cytoplasm</keyword>
<evidence type="ECO:0000313" key="2">
    <source>
        <dbReference type="EMBL" id="MFC0308280.1"/>
    </source>
</evidence>
<dbReference type="PANTHER" id="PTHR21485">
    <property type="entry name" value="HAD SUPERFAMILY MEMBERS CMAS AND KDSC"/>
    <property type="match status" value="1"/>
</dbReference>